<keyword evidence="1" id="KW-1133">Transmembrane helix</keyword>
<evidence type="ECO:0000256" key="1">
    <source>
        <dbReference type="SAM" id="Phobius"/>
    </source>
</evidence>
<dbReference type="GO" id="GO:0043164">
    <property type="term" value="P:Gram-negative-bacterium-type cell wall biogenesis"/>
    <property type="evidence" value="ECO:0007669"/>
    <property type="project" value="TreeGrafter"/>
</dbReference>
<accession>A0A420EGY7</accession>
<sequence>MDLSFTFLLKKWLGTLLMPINVSLLLMLLALLLCIWKRPRLGAVALLPAIVILGLCSNPIWVNQQMIRYERQVEIPSQLSQRFDYIVVLGGAHISDPRLSATEQLSTSSFARISKGIELAMLNPGSRLIVSGYGGSDPYTNAELMVKVAQQSNIVPASIISVPKARNTSEEAELIASYIGKRPTALVTSATHMPRALKYFEQYSDAITAVPTDFMGKEIQGELRYHEYLPDAKFLHRFNYLWHEKLGIWWEEIRSKFS</sequence>
<name>A0A420EGY7_9ALTE</name>
<dbReference type="EMBL" id="RAQO01000004">
    <property type="protein sequence ID" value="RKF19937.1"/>
    <property type="molecule type" value="Genomic_DNA"/>
</dbReference>
<proteinExistence type="predicted"/>
<dbReference type="PANTHER" id="PTHR30336:SF4">
    <property type="entry name" value="ENVELOPE BIOGENESIS FACTOR ELYC"/>
    <property type="match status" value="1"/>
</dbReference>
<dbReference type="InterPro" id="IPR014729">
    <property type="entry name" value="Rossmann-like_a/b/a_fold"/>
</dbReference>
<reference evidence="3 4" key="1">
    <citation type="submission" date="2018-09" db="EMBL/GenBank/DDBJ databases">
        <authorList>
            <person name="Wang Z."/>
        </authorList>
    </citation>
    <scope>NUCLEOTIDE SEQUENCE [LARGE SCALE GENOMIC DNA]</scope>
    <source>
        <strain evidence="3 4">ALS 81</strain>
    </source>
</reference>
<keyword evidence="1" id="KW-0472">Membrane</keyword>
<dbReference type="InterPro" id="IPR051599">
    <property type="entry name" value="Cell_Envelope_Assoc"/>
</dbReference>
<evidence type="ECO:0000259" key="2">
    <source>
        <dbReference type="Pfam" id="PF02698"/>
    </source>
</evidence>
<protein>
    <recommendedName>
        <fullName evidence="2">DUF218 domain-containing protein</fullName>
    </recommendedName>
</protein>
<keyword evidence="4" id="KW-1185">Reference proteome</keyword>
<dbReference type="CDD" id="cd06259">
    <property type="entry name" value="YdcF-like"/>
    <property type="match status" value="1"/>
</dbReference>
<dbReference type="AlphaFoldDB" id="A0A420EGY7"/>
<comment type="caution">
    <text evidence="3">The sequence shown here is derived from an EMBL/GenBank/DDBJ whole genome shotgun (WGS) entry which is preliminary data.</text>
</comment>
<dbReference type="Proteomes" id="UP000286482">
    <property type="component" value="Unassembled WGS sequence"/>
</dbReference>
<dbReference type="GO" id="GO:0005886">
    <property type="term" value="C:plasma membrane"/>
    <property type="evidence" value="ECO:0007669"/>
    <property type="project" value="TreeGrafter"/>
</dbReference>
<feature type="domain" description="DUF218" evidence="2">
    <location>
        <begin position="84"/>
        <end position="247"/>
    </location>
</feature>
<dbReference type="Gene3D" id="3.40.50.620">
    <property type="entry name" value="HUPs"/>
    <property type="match status" value="1"/>
</dbReference>
<evidence type="ECO:0000313" key="4">
    <source>
        <dbReference type="Proteomes" id="UP000286482"/>
    </source>
</evidence>
<dbReference type="Pfam" id="PF02698">
    <property type="entry name" value="DUF218"/>
    <property type="match status" value="1"/>
</dbReference>
<gene>
    <name evidence="3" type="ORF">DBZ36_05650</name>
</gene>
<dbReference type="PANTHER" id="PTHR30336">
    <property type="entry name" value="INNER MEMBRANE PROTEIN, PROBABLE PERMEASE"/>
    <property type="match status" value="1"/>
</dbReference>
<keyword evidence="1" id="KW-0812">Transmembrane</keyword>
<dbReference type="InterPro" id="IPR003848">
    <property type="entry name" value="DUF218"/>
</dbReference>
<feature type="transmembrane region" description="Helical" evidence="1">
    <location>
        <begin position="43"/>
        <end position="62"/>
    </location>
</feature>
<dbReference type="GO" id="GO:0000270">
    <property type="term" value="P:peptidoglycan metabolic process"/>
    <property type="evidence" value="ECO:0007669"/>
    <property type="project" value="TreeGrafter"/>
</dbReference>
<organism evidence="3 4">
    <name type="scientific">Alginatibacterium sediminis</name>
    <dbReference type="NCBI Taxonomy" id="2164068"/>
    <lineage>
        <taxon>Bacteria</taxon>
        <taxon>Pseudomonadati</taxon>
        <taxon>Pseudomonadota</taxon>
        <taxon>Gammaproteobacteria</taxon>
        <taxon>Alteromonadales</taxon>
        <taxon>Alteromonadaceae</taxon>
        <taxon>Alginatibacterium</taxon>
    </lineage>
</organism>
<feature type="transmembrane region" description="Helical" evidence="1">
    <location>
        <begin position="12"/>
        <end position="36"/>
    </location>
</feature>
<evidence type="ECO:0000313" key="3">
    <source>
        <dbReference type="EMBL" id="RKF19937.1"/>
    </source>
</evidence>